<comment type="similarity">
    <text evidence="3">Belongs to the glycosyl hydrolase 5 (cellulase A) family.</text>
</comment>
<dbReference type="InterPro" id="IPR001547">
    <property type="entry name" value="Glyco_hydro_5"/>
</dbReference>
<evidence type="ECO:0000256" key="4">
    <source>
        <dbReference type="SAM" id="SignalP"/>
    </source>
</evidence>
<keyword evidence="7" id="KW-1185">Reference proteome</keyword>
<sequence length="409" mass="43371">MTAFTRTIATTLLTLAALSVQADLSVSGTQLLDGNGNAFVMRGVNVPHAWFSGQTDQSLQDIATLGANTVRIVLSNGAQWNRTPASEVASIISRAKSEELITVLEVHDTTGYGEAGSAATVSQAVDYWLDIQNVLQGEEDYVIINIANEPFGNGPSASDWVSAHTQAISRLRNAGLNHTLMVDAANWGQDWQGIMRDNAQQVLASDPQSNVIFSVHMYEVYDSDNAVNSYLSSFNNQGLALVIGEFAADHYGSYVAADAIMARAEQYGYGYLGWSWSGNSSDLSSLDIVNNFNGSSLTSWGNQLFYATNGIANTSNSASIFGGSSGDGNSCGTASNGYPYCCDSSSDTGGGWGWENGESCVMPDGGSSGSGPSTCNWYGSIYPVCQNQSTGWGWENDQSCIGQSTCDNQ</sequence>
<dbReference type="EMBL" id="RJUK01000001">
    <property type="protein sequence ID" value="ROQ21129.1"/>
    <property type="molecule type" value="Genomic_DNA"/>
</dbReference>
<dbReference type="Pfam" id="PF02013">
    <property type="entry name" value="CBM_10"/>
    <property type="match status" value="2"/>
</dbReference>
<dbReference type="InterPro" id="IPR002883">
    <property type="entry name" value="CBM10/Dockerin_dom"/>
</dbReference>
<protein>
    <submittedName>
        <fullName evidence="6">Mannan endo-1,4-beta-mannosidase</fullName>
    </submittedName>
</protein>
<gene>
    <name evidence="6" type="ORF">EDC38_1751</name>
</gene>
<keyword evidence="4" id="KW-0732">Signal</keyword>
<dbReference type="PANTHER" id="PTHR34142">
    <property type="entry name" value="ENDO-BETA-1,4-GLUCANASE A"/>
    <property type="match status" value="1"/>
</dbReference>
<reference evidence="6 7" key="1">
    <citation type="submission" date="2018-11" db="EMBL/GenBank/DDBJ databases">
        <title>Genomic Encyclopedia of Type Strains, Phase IV (KMG-IV): sequencing the most valuable type-strain genomes for metagenomic binning, comparative biology and taxonomic classification.</title>
        <authorList>
            <person name="Goeker M."/>
        </authorList>
    </citation>
    <scope>NUCLEOTIDE SEQUENCE [LARGE SCALE GENOMIC DNA]</scope>
    <source>
        <strain evidence="6 7">DSM 16974</strain>
    </source>
</reference>
<accession>A0A3N1NZ77</accession>
<evidence type="ECO:0000313" key="6">
    <source>
        <dbReference type="EMBL" id="ROQ21129.1"/>
    </source>
</evidence>
<dbReference type="InterPro" id="IPR009031">
    <property type="entry name" value="CBM10"/>
</dbReference>
<dbReference type="Proteomes" id="UP000273643">
    <property type="component" value="Unassembled WGS sequence"/>
</dbReference>
<dbReference type="SMART" id="SM01064">
    <property type="entry name" value="CBM_10"/>
    <property type="match status" value="2"/>
</dbReference>
<dbReference type="GO" id="GO:0004553">
    <property type="term" value="F:hydrolase activity, hydrolyzing O-glycosyl compounds"/>
    <property type="evidence" value="ECO:0007669"/>
    <property type="project" value="InterPro"/>
</dbReference>
<feature type="signal peptide" evidence="4">
    <location>
        <begin position="1"/>
        <end position="22"/>
    </location>
</feature>
<dbReference type="AlphaFoldDB" id="A0A3N1NZ77"/>
<dbReference type="SUPFAM" id="SSF57615">
    <property type="entry name" value="Type X cellulose binding domain, CBDX"/>
    <property type="match status" value="1"/>
</dbReference>
<feature type="domain" description="CBM10" evidence="5">
    <location>
        <begin position="330"/>
        <end position="363"/>
    </location>
</feature>
<evidence type="ECO:0000256" key="2">
    <source>
        <dbReference type="ARBA" id="ARBA00023295"/>
    </source>
</evidence>
<dbReference type="InterPro" id="IPR018087">
    <property type="entry name" value="Glyco_hydro_5_CS"/>
</dbReference>
<feature type="chain" id="PRO_5018120604" evidence="4">
    <location>
        <begin position="23"/>
        <end position="409"/>
    </location>
</feature>
<dbReference type="InterPro" id="IPR017853">
    <property type="entry name" value="GH"/>
</dbReference>
<keyword evidence="1 3" id="KW-0378">Hydrolase</keyword>
<dbReference type="PROSITE" id="PS51763">
    <property type="entry name" value="CBM10"/>
    <property type="match status" value="2"/>
</dbReference>
<evidence type="ECO:0000259" key="5">
    <source>
        <dbReference type="PROSITE" id="PS51763"/>
    </source>
</evidence>
<keyword evidence="2 3" id="KW-0326">Glycosidase</keyword>
<name>A0A3N1NZ77_9GAMM</name>
<dbReference type="Gene3D" id="2.30.32.30">
    <property type="entry name" value="CBM10"/>
    <property type="match status" value="2"/>
</dbReference>
<dbReference type="SUPFAM" id="SSF51445">
    <property type="entry name" value="(Trans)glycosidases"/>
    <property type="match status" value="1"/>
</dbReference>
<evidence type="ECO:0000256" key="3">
    <source>
        <dbReference type="RuleBase" id="RU361153"/>
    </source>
</evidence>
<dbReference type="InterPro" id="IPR036601">
    <property type="entry name" value="CBM10_sf"/>
</dbReference>
<dbReference type="PROSITE" id="PS00659">
    <property type="entry name" value="GLYCOSYL_HYDROL_F5"/>
    <property type="match status" value="1"/>
</dbReference>
<dbReference type="GO" id="GO:0009251">
    <property type="term" value="P:glucan catabolic process"/>
    <property type="evidence" value="ECO:0007669"/>
    <property type="project" value="TreeGrafter"/>
</dbReference>
<organism evidence="6 7">
    <name type="scientific">Marinimicrobium koreense</name>
    <dbReference type="NCBI Taxonomy" id="306545"/>
    <lineage>
        <taxon>Bacteria</taxon>
        <taxon>Pseudomonadati</taxon>
        <taxon>Pseudomonadota</taxon>
        <taxon>Gammaproteobacteria</taxon>
        <taxon>Cellvibrionales</taxon>
        <taxon>Cellvibrionaceae</taxon>
        <taxon>Marinimicrobium</taxon>
    </lineage>
</organism>
<proteinExistence type="inferred from homology"/>
<dbReference type="RefSeq" id="WP_123638168.1">
    <property type="nucleotide sequence ID" value="NZ_RJUK01000001.1"/>
</dbReference>
<dbReference type="Gene3D" id="3.20.20.80">
    <property type="entry name" value="Glycosidases"/>
    <property type="match status" value="1"/>
</dbReference>
<dbReference type="OrthoDB" id="220114at2"/>
<dbReference type="Pfam" id="PF00150">
    <property type="entry name" value="Cellulase"/>
    <property type="match status" value="1"/>
</dbReference>
<dbReference type="GO" id="GO:0030248">
    <property type="term" value="F:cellulose binding"/>
    <property type="evidence" value="ECO:0007669"/>
    <property type="project" value="InterPro"/>
</dbReference>
<feature type="domain" description="CBM10" evidence="5">
    <location>
        <begin position="374"/>
        <end position="403"/>
    </location>
</feature>
<evidence type="ECO:0000256" key="1">
    <source>
        <dbReference type="ARBA" id="ARBA00022801"/>
    </source>
</evidence>
<dbReference type="PANTHER" id="PTHR34142:SF1">
    <property type="entry name" value="GLYCOSIDE HYDROLASE FAMILY 5 DOMAIN-CONTAINING PROTEIN"/>
    <property type="match status" value="1"/>
</dbReference>
<comment type="caution">
    <text evidence="6">The sequence shown here is derived from an EMBL/GenBank/DDBJ whole genome shotgun (WGS) entry which is preliminary data.</text>
</comment>
<evidence type="ECO:0000313" key="7">
    <source>
        <dbReference type="Proteomes" id="UP000273643"/>
    </source>
</evidence>